<evidence type="ECO:0000256" key="10">
    <source>
        <dbReference type="ARBA" id="ARBA00080645"/>
    </source>
</evidence>
<evidence type="ECO:0000256" key="13">
    <source>
        <dbReference type="PIRSR" id="PIRSR600246-3"/>
    </source>
</evidence>
<dbReference type="Gene3D" id="3.60.20.30">
    <property type="entry name" value="(Glycosyl)asparaginase"/>
    <property type="match status" value="1"/>
</dbReference>
<evidence type="ECO:0000256" key="9">
    <source>
        <dbReference type="ARBA" id="ARBA00079301"/>
    </source>
</evidence>
<dbReference type="SUPFAM" id="SSF56235">
    <property type="entry name" value="N-terminal nucleophile aminohydrolases (Ntn hydrolases)"/>
    <property type="match status" value="1"/>
</dbReference>
<accession>A0A183J4L0</accession>
<comment type="catalytic activity">
    <reaction evidence="5">
        <text>N(4)-(beta-N-acetyl-D-glucosaminyl)-L-asparagine + H2O = N-acetyl-beta-D-glucosaminylamine + L-aspartate + H(+)</text>
        <dbReference type="Rhea" id="RHEA:11544"/>
        <dbReference type="ChEBI" id="CHEBI:15377"/>
        <dbReference type="ChEBI" id="CHEBI:15378"/>
        <dbReference type="ChEBI" id="CHEBI:15947"/>
        <dbReference type="ChEBI" id="CHEBI:29991"/>
        <dbReference type="ChEBI" id="CHEBI:58080"/>
        <dbReference type="EC" id="3.5.1.26"/>
    </reaction>
</comment>
<keyword evidence="2" id="KW-0645">Protease</keyword>
<keyword evidence="3" id="KW-0378">Hydrolase</keyword>
<evidence type="ECO:0000256" key="6">
    <source>
        <dbReference type="ARBA" id="ARBA00053295"/>
    </source>
</evidence>
<dbReference type="WBParaSite" id="SBAD_0001118401-mRNA-1">
    <property type="protein sequence ID" value="SBAD_0001118401-mRNA-1"/>
    <property type="gene ID" value="SBAD_0001118401"/>
</dbReference>
<evidence type="ECO:0000256" key="1">
    <source>
        <dbReference type="ARBA" id="ARBA00010872"/>
    </source>
</evidence>
<reference evidence="16" key="1">
    <citation type="submission" date="2016-06" db="UniProtKB">
        <authorList>
            <consortium name="WormBaseParasite"/>
        </authorList>
    </citation>
    <scope>IDENTIFICATION</scope>
</reference>
<dbReference type="InterPro" id="IPR000246">
    <property type="entry name" value="Peptidase_T2"/>
</dbReference>
<protein>
    <recommendedName>
        <fullName evidence="7">N(4)-(beta-N-acetylglucosaminyl)-L-asparaginase</fullName>
        <ecNumber evidence="7">3.5.1.26</ecNumber>
    </recommendedName>
    <alternativeName>
        <fullName evidence="9">Aspartylglucosaminidase</fullName>
    </alternativeName>
    <alternativeName>
        <fullName evidence="8">Glycosylasparaginase</fullName>
    </alternativeName>
    <alternativeName>
        <fullName evidence="10">N4-(N-acetyl-beta-glucosaminyl)-L-asparagine amidase</fullName>
    </alternativeName>
</protein>
<evidence type="ECO:0000256" key="3">
    <source>
        <dbReference type="ARBA" id="ARBA00022801"/>
    </source>
</evidence>
<dbReference type="PANTHER" id="PTHR10188">
    <property type="entry name" value="L-ASPARAGINASE"/>
    <property type="match status" value="1"/>
</dbReference>
<dbReference type="FunFam" id="3.60.20.30:FF:000003">
    <property type="entry name" value="N(4)-(Beta-N-acetylglucosaminyl)-L-asparaginase isoform X1"/>
    <property type="match status" value="1"/>
</dbReference>
<gene>
    <name evidence="14" type="ORF">SBAD_LOCUS10808</name>
</gene>
<dbReference type="Pfam" id="PF01112">
    <property type="entry name" value="Asparaginase_2"/>
    <property type="match status" value="1"/>
</dbReference>
<dbReference type="GO" id="GO:0005737">
    <property type="term" value="C:cytoplasm"/>
    <property type="evidence" value="ECO:0007669"/>
    <property type="project" value="TreeGrafter"/>
</dbReference>
<feature type="binding site" evidence="12">
    <location>
        <begin position="175"/>
        <end position="178"/>
    </location>
    <ligand>
        <name>substrate</name>
    </ligand>
</feature>
<keyword evidence="4" id="KW-0068">Autocatalytic cleavage</keyword>
<reference evidence="14 15" key="2">
    <citation type="submission" date="2018-11" db="EMBL/GenBank/DDBJ databases">
        <authorList>
            <consortium name="Pathogen Informatics"/>
        </authorList>
    </citation>
    <scope>NUCLEOTIDE SEQUENCE [LARGE SCALE GENOMIC DNA]</scope>
</reference>
<evidence type="ECO:0000256" key="7">
    <source>
        <dbReference type="ARBA" id="ARBA00066729"/>
    </source>
</evidence>
<sequence length="263" mass="28690">MNGGPSLKNFELGYKLLKWAFLDESPTGEVGAVAGLRRVKEAAKVALAVLQYSKHTLLVGEAATRFAIEMGFVATDLQTNASLKMWRDWQHRSCQPNFRKVGHDYFTSSGFSWLKFYYLWSVYASKVETADKFAWFIVATSTNGARYKIPGRVGDSPIPGAGGFADNDIGAACATGDGDLMMRLLPSYQAVENMRNGMSPKVAAESAVIRLANKFRSFQGGVIAVNKQGQFGAACHGLSQFGYTVRNSIRLSLPNSTNYSKPG</sequence>
<evidence type="ECO:0000313" key="15">
    <source>
        <dbReference type="Proteomes" id="UP000270296"/>
    </source>
</evidence>
<evidence type="ECO:0000256" key="8">
    <source>
        <dbReference type="ARBA" id="ARBA00078726"/>
    </source>
</evidence>
<dbReference type="PANTHER" id="PTHR10188:SF6">
    <property type="entry name" value="N(4)-(BETA-N-ACETYLGLUCOSAMINYL)-L-ASPARAGINASE"/>
    <property type="match status" value="1"/>
</dbReference>
<comment type="function">
    <text evidence="6">Cleaves the GlcNAc-Asn bond which joins oligosaccharides to the peptide of asparagine-linked glycoproteins.</text>
</comment>
<dbReference type="InterPro" id="IPR029055">
    <property type="entry name" value="Ntn_hydrolases_N"/>
</dbReference>
<evidence type="ECO:0000256" key="4">
    <source>
        <dbReference type="ARBA" id="ARBA00022813"/>
    </source>
</evidence>
<evidence type="ECO:0000313" key="16">
    <source>
        <dbReference type="WBParaSite" id="SBAD_0001118401-mRNA-1"/>
    </source>
</evidence>
<feature type="binding site" evidence="12">
    <location>
        <begin position="152"/>
        <end position="155"/>
    </location>
    <ligand>
        <name>substrate</name>
    </ligand>
</feature>
<dbReference type="Proteomes" id="UP000270296">
    <property type="component" value="Unassembled WGS sequence"/>
</dbReference>
<proteinExistence type="inferred from homology"/>
<dbReference type="CDD" id="cd04513">
    <property type="entry name" value="Glycosylasparaginase"/>
    <property type="match status" value="1"/>
</dbReference>
<evidence type="ECO:0000313" key="14">
    <source>
        <dbReference type="EMBL" id="VDP34803.1"/>
    </source>
</evidence>
<feature type="active site" description="Nucleophile" evidence="11">
    <location>
        <position position="129"/>
    </location>
</feature>
<dbReference type="EC" id="3.5.1.26" evidence="7"/>
<dbReference type="GO" id="GO:0006508">
    <property type="term" value="P:proteolysis"/>
    <property type="evidence" value="ECO:0007669"/>
    <property type="project" value="UniProtKB-KW"/>
</dbReference>
<keyword evidence="15" id="KW-1185">Reference proteome</keyword>
<dbReference type="OrthoDB" id="188713at2759"/>
<comment type="similarity">
    <text evidence="1">Belongs to the Ntn-hydrolase family.</text>
</comment>
<dbReference type="EMBL" id="UZAM01014596">
    <property type="protein sequence ID" value="VDP34803.1"/>
    <property type="molecule type" value="Genomic_DNA"/>
</dbReference>
<evidence type="ECO:0000256" key="2">
    <source>
        <dbReference type="ARBA" id="ARBA00022670"/>
    </source>
</evidence>
<evidence type="ECO:0000256" key="5">
    <source>
        <dbReference type="ARBA" id="ARBA00050421"/>
    </source>
</evidence>
<organism evidence="16">
    <name type="scientific">Soboliphyme baturini</name>
    <dbReference type="NCBI Taxonomy" id="241478"/>
    <lineage>
        <taxon>Eukaryota</taxon>
        <taxon>Metazoa</taxon>
        <taxon>Ecdysozoa</taxon>
        <taxon>Nematoda</taxon>
        <taxon>Enoplea</taxon>
        <taxon>Dorylaimia</taxon>
        <taxon>Dioctophymatida</taxon>
        <taxon>Dioctophymatoidea</taxon>
        <taxon>Soboliphymatidae</taxon>
        <taxon>Soboliphyme</taxon>
    </lineage>
</organism>
<feature type="site" description="Cleavage; by autolysis" evidence="13">
    <location>
        <begin position="128"/>
        <end position="129"/>
    </location>
</feature>
<dbReference type="AlphaFoldDB" id="A0A183J4L0"/>
<evidence type="ECO:0000256" key="11">
    <source>
        <dbReference type="PIRSR" id="PIRSR600246-1"/>
    </source>
</evidence>
<dbReference type="GO" id="GO:0003948">
    <property type="term" value="F:N4-(beta-N-acetylglucosaminyl)-L-asparaginase activity"/>
    <property type="evidence" value="ECO:0007669"/>
    <property type="project" value="UniProtKB-EC"/>
</dbReference>
<dbReference type="GO" id="GO:0008233">
    <property type="term" value="F:peptidase activity"/>
    <property type="evidence" value="ECO:0007669"/>
    <property type="project" value="UniProtKB-KW"/>
</dbReference>
<name>A0A183J4L0_9BILA</name>
<evidence type="ECO:0000256" key="12">
    <source>
        <dbReference type="PIRSR" id="PIRSR600246-2"/>
    </source>
</evidence>